<dbReference type="GeneID" id="10025054"/>
<dbReference type="AlphaFoldDB" id="E4V4R3"/>
<dbReference type="eggNOG" id="ENOG502SIZE">
    <property type="taxonomic scope" value="Eukaryota"/>
</dbReference>
<evidence type="ECO:0000313" key="2">
    <source>
        <dbReference type="Proteomes" id="UP000002669"/>
    </source>
</evidence>
<proteinExistence type="predicted"/>
<dbReference type="EMBL" id="DS989829">
    <property type="protein sequence ID" value="EFR04987.1"/>
    <property type="molecule type" value="Genomic_DNA"/>
</dbReference>
<organism evidence="2">
    <name type="scientific">Arthroderma gypseum (strain ATCC MYA-4604 / CBS 118893)</name>
    <name type="common">Microsporum gypseum</name>
    <dbReference type="NCBI Taxonomy" id="535722"/>
    <lineage>
        <taxon>Eukaryota</taxon>
        <taxon>Fungi</taxon>
        <taxon>Dikarya</taxon>
        <taxon>Ascomycota</taxon>
        <taxon>Pezizomycotina</taxon>
        <taxon>Eurotiomycetes</taxon>
        <taxon>Eurotiomycetidae</taxon>
        <taxon>Onygenales</taxon>
        <taxon>Arthrodermataceae</taxon>
        <taxon>Nannizzia</taxon>
    </lineage>
</organism>
<protein>
    <submittedName>
        <fullName evidence="1">Uncharacterized protein</fullName>
    </submittedName>
</protein>
<dbReference type="HOGENOM" id="CLU_013935_4_0_1"/>
<sequence>MGGSISSRALQRARSSGSPFFGVCSFGWRCAPYLCYTRQIIGEVLWGLAMMTEDVVRASLKAKQAIFDKGFRVWSTLYHIAQTEKALPESCLQLQRTFTHLPHFTLALDLKNCYGVLYATRSSTWETNGPKELPFVEKDLKIYVSATTPTRLTLSSDHHHDYRKWFGCNEDHISLGRQSLCLALYLSTPIASQPRKAVIRIPSYDAVRWWKAVLAPGKGWRACIPSDKADYKTPWSIQYSPPQGLPISSSAALHYLSEYCNLHNTMDQSHAALSVAIMFSLPRSRRQHVCLPAPRLRRGGRTAPNEAKTQIGHEWIQMSCHLDKLLVLSCNTRGVESLLSNIFYDSEVACNLVSPWLKAAFAILDSVNGNLG</sequence>
<accession>E4V4R3</accession>
<dbReference type="VEuPathDB" id="FungiDB:MGYG_07990"/>
<dbReference type="RefSeq" id="XP_003169822.1">
    <property type="nucleotide sequence ID" value="XM_003169774.1"/>
</dbReference>
<dbReference type="OrthoDB" id="3549294at2759"/>
<keyword evidence="2" id="KW-1185">Reference proteome</keyword>
<evidence type="ECO:0000313" key="1">
    <source>
        <dbReference type="EMBL" id="EFR04987.1"/>
    </source>
</evidence>
<name>E4V4R3_ARTGP</name>
<gene>
    <name evidence="1" type="ORF">MGYG_07990</name>
</gene>
<dbReference type="Proteomes" id="UP000002669">
    <property type="component" value="Unassembled WGS sequence"/>
</dbReference>
<reference evidence="2" key="1">
    <citation type="journal article" date="2012" name="MBio">
        <title>Comparative genome analysis of Trichophyton rubrum and related dermatophytes reveals candidate genes involved in infection.</title>
        <authorList>
            <person name="Martinez D.A."/>
            <person name="Oliver B.G."/>
            <person name="Graeser Y."/>
            <person name="Goldberg J.M."/>
            <person name="Li W."/>
            <person name="Martinez-Rossi N.M."/>
            <person name="Monod M."/>
            <person name="Shelest E."/>
            <person name="Barton R.C."/>
            <person name="Birch E."/>
            <person name="Brakhage A.A."/>
            <person name="Chen Z."/>
            <person name="Gurr S.J."/>
            <person name="Heiman D."/>
            <person name="Heitman J."/>
            <person name="Kosti I."/>
            <person name="Rossi A."/>
            <person name="Saif S."/>
            <person name="Samalova M."/>
            <person name="Saunders C.W."/>
            <person name="Shea T."/>
            <person name="Summerbell R.C."/>
            <person name="Xu J."/>
            <person name="Young S."/>
            <person name="Zeng Q."/>
            <person name="Birren B.W."/>
            <person name="Cuomo C.A."/>
            <person name="White T.C."/>
        </authorList>
    </citation>
    <scope>NUCLEOTIDE SEQUENCE [LARGE SCALE GENOMIC DNA]</scope>
    <source>
        <strain evidence="2">ATCC MYA-4604 / CBS 118893</strain>
    </source>
</reference>
<dbReference type="InParanoid" id="E4V4R3"/>
<dbReference type="STRING" id="535722.E4V4R3"/>